<feature type="DNA-binding region" description="H-T-H motif" evidence="5">
    <location>
        <begin position="605"/>
        <end position="624"/>
    </location>
</feature>
<dbReference type="InterPro" id="IPR013325">
    <property type="entry name" value="RNA_pol_sigma_r2"/>
</dbReference>
<keyword evidence="4 5" id="KW-0804">Transcription</keyword>
<comment type="caution">
    <text evidence="8">The sequence shown here is derived from an EMBL/GenBank/DDBJ whole genome shotgun (WGS) entry which is preliminary data.</text>
</comment>
<dbReference type="InterPro" id="IPR007630">
    <property type="entry name" value="RNA_pol_sigma70_r4"/>
</dbReference>
<evidence type="ECO:0000313" key="8">
    <source>
        <dbReference type="EMBL" id="MFC0387738.1"/>
    </source>
</evidence>
<feature type="region of interest" description="Sigma-70 factor domain-4" evidence="5">
    <location>
        <begin position="579"/>
        <end position="632"/>
    </location>
</feature>
<dbReference type="InterPro" id="IPR050239">
    <property type="entry name" value="Sigma-70_RNA_pol_init_factors"/>
</dbReference>
<comment type="similarity">
    <text evidence="5">Belongs to the sigma-70 factor family. RpoD/SigA subfamily.</text>
</comment>
<feature type="region of interest" description="Sigma-70 factor domain-3" evidence="5">
    <location>
        <begin position="490"/>
        <end position="566"/>
    </location>
</feature>
<dbReference type="Pfam" id="PF03979">
    <property type="entry name" value="Sigma70_r1_1"/>
    <property type="match status" value="1"/>
</dbReference>
<dbReference type="InterPro" id="IPR000943">
    <property type="entry name" value="RNA_pol_sigma70"/>
</dbReference>
<keyword evidence="9" id="KW-1185">Reference proteome</keyword>
<dbReference type="Gene3D" id="1.10.10.10">
    <property type="entry name" value="Winged helix-like DNA-binding domain superfamily/Winged helix DNA-binding domain"/>
    <property type="match status" value="2"/>
</dbReference>
<dbReference type="InterPro" id="IPR013324">
    <property type="entry name" value="RNA_pol_sigma_r3/r4-like"/>
</dbReference>
<dbReference type="PANTHER" id="PTHR30603">
    <property type="entry name" value="RNA POLYMERASE SIGMA FACTOR RPO"/>
    <property type="match status" value="1"/>
</dbReference>
<dbReference type="SUPFAM" id="SSF88946">
    <property type="entry name" value="Sigma2 domain of RNA polymerase sigma factors"/>
    <property type="match status" value="1"/>
</dbReference>
<dbReference type="NCBIfam" id="TIGR02937">
    <property type="entry name" value="sigma70-ECF"/>
    <property type="match status" value="1"/>
</dbReference>
<dbReference type="InterPro" id="IPR007127">
    <property type="entry name" value="RNA_pol_sigma_70_r1_1"/>
</dbReference>
<dbReference type="InterPro" id="IPR007624">
    <property type="entry name" value="RNA_pol_sigma70_r3"/>
</dbReference>
<evidence type="ECO:0000256" key="4">
    <source>
        <dbReference type="ARBA" id="ARBA00023163"/>
    </source>
</evidence>
<evidence type="ECO:0000256" key="1">
    <source>
        <dbReference type="ARBA" id="ARBA00023015"/>
    </source>
</evidence>
<dbReference type="HAMAP" id="MF_00963">
    <property type="entry name" value="Sigma70_RpoD_SigA"/>
    <property type="match status" value="1"/>
</dbReference>
<dbReference type="SUPFAM" id="SSF88659">
    <property type="entry name" value="Sigma3 and sigma4 domains of RNA polymerase sigma factors"/>
    <property type="match status" value="2"/>
</dbReference>
<evidence type="ECO:0000259" key="6">
    <source>
        <dbReference type="PROSITE" id="PS00715"/>
    </source>
</evidence>
<gene>
    <name evidence="5 8" type="primary">rpoD</name>
    <name evidence="8" type="ORF">ACFFIC_19650</name>
</gene>
<name>A0ABV6IVT8_9PROT</name>
<organism evidence="8 9">
    <name type="scientific">Muricoccus vinaceus</name>
    <dbReference type="NCBI Taxonomy" id="424704"/>
    <lineage>
        <taxon>Bacteria</taxon>
        <taxon>Pseudomonadati</taxon>
        <taxon>Pseudomonadota</taxon>
        <taxon>Alphaproteobacteria</taxon>
        <taxon>Acetobacterales</taxon>
        <taxon>Roseomonadaceae</taxon>
        <taxon>Muricoccus</taxon>
    </lineage>
</organism>
<dbReference type="InterPro" id="IPR009042">
    <property type="entry name" value="RNA_pol_sigma70_r1_2"/>
</dbReference>
<feature type="region of interest" description="Sigma-70 factor domain-2" evidence="5">
    <location>
        <begin position="411"/>
        <end position="481"/>
    </location>
</feature>
<dbReference type="InterPro" id="IPR014284">
    <property type="entry name" value="RNA_pol_sigma-70_dom"/>
</dbReference>
<dbReference type="InterPro" id="IPR007631">
    <property type="entry name" value="RNA_pol_sigma_70_non-ess"/>
</dbReference>
<dbReference type="Pfam" id="PF04539">
    <property type="entry name" value="Sigma70_r3"/>
    <property type="match status" value="1"/>
</dbReference>
<dbReference type="NCBIfam" id="NF004208">
    <property type="entry name" value="PRK05658.1"/>
    <property type="match status" value="1"/>
</dbReference>
<dbReference type="InterPro" id="IPR007627">
    <property type="entry name" value="RNA_pol_sigma70_r2"/>
</dbReference>
<dbReference type="InterPro" id="IPR028630">
    <property type="entry name" value="Sigma70_RpoD"/>
</dbReference>
<reference evidence="8 9" key="1">
    <citation type="submission" date="2024-09" db="EMBL/GenBank/DDBJ databases">
        <authorList>
            <person name="Sun Q."/>
            <person name="Mori K."/>
        </authorList>
    </citation>
    <scope>NUCLEOTIDE SEQUENCE [LARGE SCALE GENOMIC DNA]</scope>
    <source>
        <strain evidence="8 9">CCM 7468</strain>
    </source>
</reference>
<evidence type="ECO:0000256" key="2">
    <source>
        <dbReference type="ARBA" id="ARBA00023082"/>
    </source>
</evidence>
<dbReference type="PRINTS" id="PR00046">
    <property type="entry name" value="SIGMA70FCT"/>
</dbReference>
<dbReference type="RefSeq" id="WP_377053476.1">
    <property type="nucleotide sequence ID" value="NZ_JBHLVZ010000069.1"/>
</dbReference>
<dbReference type="InterPro" id="IPR042189">
    <property type="entry name" value="RNA_pol_sigma_70_r1_1_sf"/>
</dbReference>
<dbReference type="Proteomes" id="UP001589789">
    <property type="component" value="Unassembled WGS sequence"/>
</dbReference>
<keyword evidence="1 5" id="KW-0805">Transcription regulation</keyword>
<dbReference type="InterPro" id="IPR036388">
    <property type="entry name" value="WH-like_DNA-bd_sf"/>
</dbReference>
<keyword evidence="5" id="KW-0963">Cytoplasm</keyword>
<dbReference type="PROSITE" id="PS00715">
    <property type="entry name" value="SIGMA70_1"/>
    <property type="match status" value="1"/>
</dbReference>
<sequence>MALIDPAEEGVLDNREEALLSTLPEIEAQIIRRLAGIARARGHVSHVEIAAAFPQDRLLSDTLEYALPILSLMGIEVAEDAETEVEEDAPCEVAVAVAENDDAGLGNLEAVGSTADPVRMYLQDVSPVMLLSREGEIAIAKRIEVGRAMMISGLCEAPLALASIVGWHDALLEKRMLLRDLLDLTATERATTASDSPDDLSLEPLTEDVLYQCDEDDDDEVGQSSVTALEHKLLPDALIALQKIRATWGSLQELQERRMATHRRGGSLAPDDEAEFSRVRANLVRLVAEIRLHRARVTELVEGIRVLGKQLTSAEGRLLRVAEIAGVTRADFLELYRRYGVSPHWISAQAARGRGAGWQALATRYADDAETARAGVAAFASRAGMPIEEFRRIQVLVSRGEGDMNRAKQEMVQANLRLVISIAKKYTNRGLQFLDLIQEGNIGLMRAVDKFDYRRGFKFGTYGGWWIRQGITRAIADQARTIRVPVNMIDTVKRVGRAAQQLLLELGREPTPAEIATKTGISEARVVKAQRIASEPISLETPVGDEEGTPLGDLLRDENAVLPLDVVVQSKLRDATAKVLSDLSAREERVLRMRYGIGMNSDYTLEEVGQQFSVSRERIRQIEARALQKMMHPVRARHLRSFLNGA</sequence>
<keyword evidence="3 5" id="KW-0238">DNA-binding</keyword>
<proteinExistence type="inferred from homology"/>
<dbReference type="PROSITE" id="PS00716">
    <property type="entry name" value="SIGMA70_2"/>
    <property type="match status" value="1"/>
</dbReference>
<dbReference type="Pfam" id="PF00140">
    <property type="entry name" value="Sigma70_r1_2"/>
    <property type="match status" value="1"/>
</dbReference>
<dbReference type="Pfam" id="PF04545">
    <property type="entry name" value="Sigma70_r4"/>
    <property type="match status" value="1"/>
</dbReference>
<dbReference type="CDD" id="cd06171">
    <property type="entry name" value="Sigma70_r4"/>
    <property type="match status" value="1"/>
</dbReference>
<feature type="domain" description="RNA polymerase sigma-70" evidence="7">
    <location>
        <begin position="604"/>
        <end position="630"/>
    </location>
</feature>
<accession>A0ABV6IVT8</accession>
<feature type="domain" description="RNA polymerase sigma-70" evidence="6">
    <location>
        <begin position="435"/>
        <end position="448"/>
    </location>
</feature>
<dbReference type="Pfam" id="PF04546">
    <property type="entry name" value="Sigma70_ner"/>
    <property type="match status" value="1"/>
</dbReference>
<dbReference type="Gene3D" id="1.10.220.120">
    <property type="entry name" value="Sigma-70 factor, region 1.1"/>
    <property type="match status" value="1"/>
</dbReference>
<evidence type="ECO:0000259" key="7">
    <source>
        <dbReference type="PROSITE" id="PS00716"/>
    </source>
</evidence>
<dbReference type="PANTHER" id="PTHR30603:SF60">
    <property type="entry name" value="RNA POLYMERASE SIGMA FACTOR RPOD"/>
    <property type="match status" value="1"/>
</dbReference>
<comment type="function">
    <text evidence="5">Sigma factors are initiation factors that promote the attachment of RNA polymerase to specific initiation sites and are then released. This sigma factor is the primary sigma factor during exponential growth.</text>
</comment>
<keyword evidence="2 5" id="KW-0731">Sigma factor</keyword>
<protein>
    <recommendedName>
        <fullName evidence="5">RNA polymerase sigma factor RpoD</fullName>
    </recommendedName>
    <alternativeName>
        <fullName evidence="5">Sigma-70</fullName>
    </alternativeName>
</protein>
<comment type="subcellular location">
    <subcellularLocation>
        <location evidence="5">Cytoplasm</location>
    </subcellularLocation>
</comment>
<comment type="subunit">
    <text evidence="5">Interacts transiently with the RNA polymerase catalytic core.</text>
</comment>
<dbReference type="EMBL" id="JBHLVZ010000069">
    <property type="protein sequence ID" value="MFC0387738.1"/>
    <property type="molecule type" value="Genomic_DNA"/>
</dbReference>
<evidence type="ECO:0000313" key="9">
    <source>
        <dbReference type="Proteomes" id="UP001589789"/>
    </source>
</evidence>
<feature type="short sequence motif" description="Interaction with polymerase core subunit RpoC" evidence="5">
    <location>
        <begin position="435"/>
        <end position="438"/>
    </location>
</feature>
<evidence type="ECO:0000256" key="5">
    <source>
        <dbReference type="HAMAP-Rule" id="MF_00963"/>
    </source>
</evidence>
<evidence type="ECO:0000256" key="3">
    <source>
        <dbReference type="ARBA" id="ARBA00023125"/>
    </source>
</evidence>
<dbReference type="Gene3D" id="1.10.601.10">
    <property type="entry name" value="RNA Polymerase Primary Sigma Factor"/>
    <property type="match status" value="1"/>
</dbReference>
<dbReference type="Pfam" id="PF04542">
    <property type="entry name" value="Sigma70_r2"/>
    <property type="match status" value="1"/>
</dbReference>